<keyword evidence="3" id="KW-0547">Nucleotide-binding</keyword>
<name>A0ABS2R5A2_9BACI</name>
<keyword evidence="4 6" id="KW-0067">ATP-binding</keyword>
<organism evidence="6 7">
    <name type="scientific">Siminovitchia thermophila</name>
    <dbReference type="NCBI Taxonomy" id="1245522"/>
    <lineage>
        <taxon>Bacteria</taxon>
        <taxon>Bacillati</taxon>
        <taxon>Bacillota</taxon>
        <taxon>Bacilli</taxon>
        <taxon>Bacillales</taxon>
        <taxon>Bacillaceae</taxon>
        <taxon>Siminovitchia</taxon>
    </lineage>
</organism>
<evidence type="ECO:0000259" key="5">
    <source>
        <dbReference type="PROSITE" id="PS50893"/>
    </source>
</evidence>
<evidence type="ECO:0000256" key="3">
    <source>
        <dbReference type="ARBA" id="ARBA00022741"/>
    </source>
</evidence>
<dbReference type="Gene3D" id="3.40.50.300">
    <property type="entry name" value="P-loop containing nucleotide triphosphate hydrolases"/>
    <property type="match status" value="1"/>
</dbReference>
<dbReference type="PANTHER" id="PTHR43335:SF4">
    <property type="entry name" value="ABC TRANSPORTER, ATP-BINDING PROTEIN"/>
    <property type="match status" value="1"/>
</dbReference>
<protein>
    <submittedName>
        <fullName evidence="6">ABC-2 type transport system ATP-binding protein</fullName>
    </submittedName>
</protein>
<dbReference type="EMBL" id="JAFBFH010000009">
    <property type="protein sequence ID" value="MBM7714782.1"/>
    <property type="molecule type" value="Genomic_DNA"/>
</dbReference>
<dbReference type="RefSeq" id="WP_077110120.1">
    <property type="nucleotide sequence ID" value="NZ_JAFBFH010000009.1"/>
</dbReference>
<dbReference type="PANTHER" id="PTHR43335">
    <property type="entry name" value="ABC TRANSPORTER, ATP-BINDING PROTEIN"/>
    <property type="match status" value="1"/>
</dbReference>
<dbReference type="InterPro" id="IPR017871">
    <property type="entry name" value="ABC_transporter-like_CS"/>
</dbReference>
<evidence type="ECO:0000256" key="4">
    <source>
        <dbReference type="ARBA" id="ARBA00022840"/>
    </source>
</evidence>
<dbReference type="InterPro" id="IPR003439">
    <property type="entry name" value="ABC_transporter-like_ATP-bd"/>
</dbReference>
<proteinExistence type="inferred from homology"/>
<comment type="similarity">
    <text evidence="1">Belongs to the ABC transporter superfamily.</text>
</comment>
<dbReference type="Proteomes" id="UP000823485">
    <property type="component" value="Unassembled WGS sequence"/>
</dbReference>
<evidence type="ECO:0000313" key="7">
    <source>
        <dbReference type="Proteomes" id="UP000823485"/>
    </source>
</evidence>
<dbReference type="GO" id="GO:0005524">
    <property type="term" value="F:ATP binding"/>
    <property type="evidence" value="ECO:0007669"/>
    <property type="project" value="UniProtKB-KW"/>
</dbReference>
<sequence length="284" mass="32056">MTEENRIVFHRVDKSIGEQTILQNVTFEVRAGEVVGIIGANGSGKTTILRLAAGLSYPSKGEILINGKSIQPGLVGNLPGGIGVLIESPTFLENVTGFDNLYYLSKIRNQIDKEDIYHALKQVGLDPNNKKKVKAYSLGMKQRLGIAQAIMERPEIILFDEPTNALDKEGISLFGNIIDECKKRGTSFLFVSHSMEDIQNYCDRVFKIENQTVVLQENMRYYTVMLKKLEDVEKVLQIKTNARIGERLDGNPVIRIPFETEKELHSFFDDLQLDYQLLKDKKSS</sequence>
<gene>
    <name evidence="6" type="ORF">JOC94_001754</name>
</gene>
<evidence type="ECO:0000256" key="2">
    <source>
        <dbReference type="ARBA" id="ARBA00022448"/>
    </source>
</evidence>
<dbReference type="InterPro" id="IPR027417">
    <property type="entry name" value="P-loop_NTPase"/>
</dbReference>
<keyword evidence="2" id="KW-0813">Transport</keyword>
<keyword evidence="7" id="KW-1185">Reference proteome</keyword>
<comment type="caution">
    <text evidence="6">The sequence shown here is derived from an EMBL/GenBank/DDBJ whole genome shotgun (WGS) entry which is preliminary data.</text>
</comment>
<dbReference type="SMART" id="SM00382">
    <property type="entry name" value="AAA"/>
    <property type="match status" value="1"/>
</dbReference>
<evidence type="ECO:0000256" key="1">
    <source>
        <dbReference type="ARBA" id="ARBA00005417"/>
    </source>
</evidence>
<dbReference type="PROSITE" id="PS50893">
    <property type="entry name" value="ABC_TRANSPORTER_2"/>
    <property type="match status" value="1"/>
</dbReference>
<dbReference type="SUPFAM" id="SSF52540">
    <property type="entry name" value="P-loop containing nucleoside triphosphate hydrolases"/>
    <property type="match status" value="1"/>
</dbReference>
<dbReference type="Pfam" id="PF00005">
    <property type="entry name" value="ABC_tran"/>
    <property type="match status" value="1"/>
</dbReference>
<evidence type="ECO:0000313" key="6">
    <source>
        <dbReference type="EMBL" id="MBM7714782.1"/>
    </source>
</evidence>
<dbReference type="PROSITE" id="PS00211">
    <property type="entry name" value="ABC_TRANSPORTER_1"/>
    <property type="match status" value="1"/>
</dbReference>
<accession>A0ABS2R5A2</accession>
<reference evidence="6 7" key="1">
    <citation type="submission" date="2021-01" db="EMBL/GenBank/DDBJ databases">
        <title>Genomic Encyclopedia of Type Strains, Phase IV (KMG-IV): sequencing the most valuable type-strain genomes for metagenomic binning, comparative biology and taxonomic classification.</title>
        <authorList>
            <person name="Goeker M."/>
        </authorList>
    </citation>
    <scope>NUCLEOTIDE SEQUENCE [LARGE SCALE GENOMIC DNA]</scope>
    <source>
        <strain evidence="6 7">DSM 105453</strain>
    </source>
</reference>
<dbReference type="InterPro" id="IPR003593">
    <property type="entry name" value="AAA+_ATPase"/>
</dbReference>
<feature type="domain" description="ABC transporter" evidence="5">
    <location>
        <begin position="7"/>
        <end position="235"/>
    </location>
</feature>